<reference evidence="1 2" key="1">
    <citation type="submission" date="2018-08" db="EMBL/GenBank/DDBJ databases">
        <title>The metabolism and importance of syntrophic acetate oxidation coupled to methane or sulfide production in haloalkaline environments.</title>
        <authorList>
            <person name="Timmers P.H.A."/>
            <person name="Vavourakis C.D."/>
            <person name="Sorokin D.Y."/>
            <person name="Sinninghe Damste J.S."/>
            <person name="Muyzer G."/>
            <person name="Stams A.J.M."/>
            <person name="Plugge C.M."/>
        </authorList>
    </citation>
    <scope>NUCLEOTIDE SEQUENCE [LARGE SCALE GENOMIC DNA]</scope>
    <source>
        <strain evidence="1">MSAO_Bac1</strain>
    </source>
</reference>
<dbReference type="PANTHER" id="PTHR30032:SF8">
    <property type="entry name" value="GERMINATION-SPECIFIC N-ACETYLMURAMOYL-L-ALANINE AMIDASE"/>
    <property type="match status" value="1"/>
</dbReference>
<protein>
    <submittedName>
        <fullName evidence="1">Uncharacterized protein</fullName>
    </submittedName>
</protein>
<dbReference type="AlphaFoldDB" id="A0A424YBV6"/>
<dbReference type="Gene3D" id="3.40.50.12090">
    <property type="match status" value="2"/>
</dbReference>
<evidence type="ECO:0000313" key="2">
    <source>
        <dbReference type="Proteomes" id="UP000285138"/>
    </source>
</evidence>
<name>A0A424YBV6_9FIRM</name>
<proteinExistence type="predicted"/>
<dbReference type="Proteomes" id="UP000285138">
    <property type="component" value="Unassembled WGS sequence"/>
</dbReference>
<dbReference type="InterPro" id="IPR051922">
    <property type="entry name" value="Bact_Sporulation_Assoc"/>
</dbReference>
<sequence length="493" mass="53259">MKCGGNSRKWAAVLAFLFFWGVCLYPLPGEAAETITMKRIFGENRFETAVKISQEGWAYSPRVLLARADDFPDALAGAPLAHRLEAPILLTGQGSLHQSTQREIERLGARQVIILGGEAALSPGVEENLREMGLEVQRIGGEDRYETARLIAGEMGFIPGYKAVVVSGTSFPDALAAGAYAAGKGYPILLTRQDSLPSSTQKALQEEHINQTILVGGPLAVGEEVEKELPSPRRIGGEDRYETAVEVVVRLNIPGDKLFVATGEDFADALTGSVLAAREGGPLVLVSKEQTPHPVVDLIKAGTFTRFSILGGPAAVSYSNSLVSRSGSTLTPIMGTPRATLEQARRWAAHRGAHPDFIQVAALYWEIGPQLGVRPEVAYAQSAKETNYGKFTGVVSRDFNNWCGLKIFQGGPCSEPEAHASFPDDRTGVMAHYHHLMTYAGVEVPGGSLSPRSSLVRVGCAPYVEWLGARWAPSDQYGYSIVYDYLGPLMRTR</sequence>
<accession>A0A424YBV6</accession>
<organism evidence="1 2">
    <name type="scientific">Candidatus Syntrophonatronum acetioxidans</name>
    <dbReference type="NCBI Taxonomy" id="1795816"/>
    <lineage>
        <taxon>Bacteria</taxon>
        <taxon>Bacillati</taxon>
        <taxon>Bacillota</taxon>
        <taxon>Clostridia</taxon>
        <taxon>Eubacteriales</taxon>
        <taxon>Syntrophomonadaceae</taxon>
        <taxon>Candidatus Syntrophonatronum</taxon>
    </lineage>
</organism>
<dbReference type="InterPro" id="IPR007253">
    <property type="entry name" value="Cell_wall-bd_2"/>
</dbReference>
<dbReference type="PANTHER" id="PTHR30032">
    <property type="entry name" value="N-ACETYLMURAMOYL-L-ALANINE AMIDASE-RELATED"/>
    <property type="match status" value="1"/>
</dbReference>
<gene>
    <name evidence="1" type="ORF">D5R97_08045</name>
</gene>
<evidence type="ECO:0000313" key="1">
    <source>
        <dbReference type="EMBL" id="RQD74340.1"/>
    </source>
</evidence>
<comment type="caution">
    <text evidence="1">The sequence shown here is derived from an EMBL/GenBank/DDBJ whole genome shotgun (WGS) entry which is preliminary data.</text>
</comment>
<dbReference type="EMBL" id="QZAA01000210">
    <property type="protein sequence ID" value="RQD74340.1"/>
    <property type="molecule type" value="Genomic_DNA"/>
</dbReference>
<dbReference type="GO" id="GO:0004040">
    <property type="term" value="F:amidase activity"/>
    <property type="evidence" value="ECO:0007669"/>
    <property type="project" value="InterPro"/>
</dbReference>
<dbReference type="Pfam" id="PF04122">
    <property type="entry name" value="CW_binding_2"/>
    <property type="match status" value="3"/>
</dbReference>